<dbReference type="PROSITE" id="PS50158">
    <property type="entry name" value="ZF_CCHC"/>
    <property type="match status" value="1"/>
</dbReference>
<reference evidence="4 5" key="1">
    <citation type="submission" date="2024-02" db="EMBL/GenBank/DDBJ databases">
        <title>de novo genome assembly of Solanum bulbocastanum strain 11H21.</title>
        <authorList>
            <person name="Hosaka A.J."/>
        </authorList>
    </citation>
    <scope>NUCLEOTIDE SEQUENCE [LARGE SCALE GENOMIC DNA]</scope>
    <source>
        <tissue evidence="4">Young leaves</tissue>
    </source>
</reference>
<accession>A0AAN8T5F2</accession>
<keyword evidence="1" id="KW-0863">Zinc-finger</keyword>
<sequence>MCTSPAEVPIKSEVIIRTQKQNVVYEGEGIMCTGCGNLGHVTKNCQQVPQFKHTGQTSKEDEHKEKHANDGWQIVNFPRRTNAQSKDKAKGTGNR</sequence>
<evidence type="ECO:0000259" key="3">
    <source>
        <dbReference type="PROSITE" id="PS50158"/>
    </source>
</evidence>
<keyword evidence="5" id="KW-1185">Reference proteome</keyword>
<dbReference type="InterPro" id="IPR036875">
    <property type="entry name" value="Znf_CCHC_sf"/>
</dbReference>
<evidence type="ECO:0000313" key="5">
    <source>
        <dbReference type="Proteomes" id="UP001371456"/>
    </source>
</evidence>
<evidence type="ECO:0000256" key="1">
    <source>
        <dbReference type="PROSITE-ProRule" id="PRU00047"/>
    </source>
</evidence>
<name>A0AAN8T5F2_SOLBU</name>
<keyword evidence="1" id="KW-0479">Metal-binding</keyword>
<proteinExistence type="predicted"/>
<feature type="region of interest" description="Disordered" evidence="2">
    <location>
        <begin position="53"/>
        <end position="95"/>
    </location>
</feature>
<dbReference type="EMBL" id="JBANQN010000010">
    <property type="protein sequence ID" value="KAK6777501.1"/>
    <property type="molecule type" value="Genomic_DNA"/>
</dbReference>
<feature type="domain" description="CCHC-type" evidence="3">
    <location>
        <begin position="32"/>
        <end position="47"/>
    </location>
</feature>
<keyword evidence="1" id="KW-0862">Zinc</keyword>
<dbReference type="InterPro" id="IPR001878">
    <property type="entry name" value="Znf_CCHC"/>
</dbReference>
<evidence type="ECO:0000256" key="2">
    <source>
        <dbReference type="SAM" id="MobiDB-lite"/>
    </source>
</evidence>
<comment type="caution">
    <text evidence="4">The sequence shown here is derived from an EMBL/GenBank/DDBJ whole genome shotgun (WGS) entry which is preliminary data.</text>
</comment>
<protein>
    <recommendedName>
        <fullName evidence="3">CCHC-type domain-containing protein</fullName>
    </recommendedName>
</protein>
<dbReference type="AlphaFoldDB" id="A0AAN8T5F2"/>
<feature type="compositionally biased region" description="Basic and acidic residues" evidence="2">
    <location>
        <begin position="85"/>
        <end position="95"/>
    </location>
</feature>
<evidence type="ECO:0000313" key="4">
    <source>
        <dbReference type="EMBL" id="KAK6777501.1"/>
    </source>
</evidence>
<gene>
    <name evidence="4" type="ORF">RDI58_024218</name>
</gene>
<organism evidence="4 5">
    <name type="scientific">Solanum bulbocastanum</name>
    <name type="common">Wild potato</name>
    <dbReference type="NCBI Taxonomy" id="147425"/>
    <lineage>
        <taxon>Eukaryota</taxon>
        <taxon>Viridiplantae</taxon>
        <taxon>Streptophyta</taxon>
        <taxon>Embryophyta</taxon>
        <taxon>Tracheophyta</taxon>
        <taxon>Spermatophyta</taxon>
        <taxon>Magnoliopsida</taxon>
        <taxon>eudicotyledons</taxon>
        <taxon>Gunneridae</taxon>
        <taxon>Pentapetalae</taxon>
        <taxon>asterids</taxon>
        <taxon>lamiids</taxon>
        <taxon>Solanales</taxon>
        <taxon>Solanaceae</taxon>
        <taxon>Solanoideae</taxon>
        <taxon>Solaneae</taxon>
        <taxon>Solanum</taxon>
    </lineage>
</organism>
<dbReference type="Proteomes" id="UP001371456">
    <property type="component" value="Unassembled WGS sequence"/>
</dbReference>
<feature type="compositionally biased region" description="Basic and acidic residues" evidence="2">
    <location>
        <begin position="58"/>
        <end position="69"/>
    </location>
</feature>
<dbReference type="SUPFAM" id="SSF57756">
    <property type="entry name" value="Retrovirus zinc finger-like domains"/>
    <property type="match status" value="1"/>
</dbReference>
<dbReference type="GO" id="GO:0003676">
    <property type="term" value="F:nucleic acid binding"/>
    <property type="evidence" value="ECO:0007669"/>
    <property type="project" value="InterPro"/>
</dbReference>
<dbReference type="GO" id="GO:0008270">
    <property type="term" value="F:zinc ion binding"/>
    <property type="evidence" value="ECO:0007669"/>
    <property type="project" value="UniProtKB-KW"/>
</dbReference>